<evidence type="ECO:0000313" key="2">
    <source>
        <dbReference type="Proteomes" id="UP000887013"/>
    </source>
</evidence>
<keyword evidence="2" id="KW-1185">Reference proteome</keyword>
<gene>
    <name evidence="1" type="ORF">NPIL_643811</name>
</gene>
<protein>
    <submittedName>
        <fullName evidence="1">Uncharacterized protein</fullName>
    </submittedName>
</protein>
<sequence length="107" mass="12644">MKEEVTALGRSYQRKERILTNIDLSLKFMQSYAERCLSSDVQQNLLSQLSVTDQEEIDQLNYDFRKLTHGTKEALHEGMMLEAEKNKLTYLLNNHLHRKEKLETPFQ</sequence>
<comment type="caution">
    <text evidence="1">The sequence shown here is derived from an EMBL/GenBank/DDBJ whole genome shotgun (WGS) entry which is preliminary data.</text>
</comment>
<organism evidence="1 2">
    <name type="scientific">Nephila pilipes</name>
    <name type="common">Giant wood spider</name>
    <name type="synonym">Nephila maculata</name>
    <dbReference type="NCBI Taxonomy" id="299642"/>
    <lineage>
        <taxon>Eukaryota</taxon>
        <taxon>Metazoa</taxon>
        <taxon>Ecdysozoa</taxon>
        <taxon>Arthropoda</taxon>
        <taxon>Chelicerata</taxon>
        <taxon>Arachnida</taxon>
        <taxon>Araneae</taxon>
        <taxon>Araneomorphae</taxon>
        <taxon>Entelegynae</taxon>
        <taxon>Araneoidea</taxon>
        <taxon>Nephilidae</taxon>
        <taxon>Nephila</taxon>
    </lineage>
</organism>
<dbReference type="AlphaFoldDB" id="A0A8X6JLS2"/>
<dbReference type="OrthoDB" id="431497at2759"/>
<name>A0A8X6JLS2_NEPPI</name>
<dbReference type="Proteomes" id="UP000887013">
    <property type="component" value="Unassembled WGS sequence"/>
</dbReference>
<accession>A0A8X6JLS2</accession>
<evidence type="ECO:0000313" key="1">
    <source>
        <dbReference type="EMBL" id="GFS42214.1"/>
    </source>
</evidence>
<proteinExistence type="predicted"/>
<reference evidence="1" key="1">
    <citation type="submission" date="2020-08" db="EMBL/GenBank/DDBJ databases">
        <title>Multicomponent nature underlies the extraordinary mechanical properties of spider dragline silk.</title>
        <authorList>
            <person name="Kono N."/>
            <person name="Nakamura H."/>
            <person name="Mori M."/>
            <person name="Yoshida Y."/>
            <person name="Ohtoshi R."/>
            <person name="Malay A.D."/>
            <person name="Moran D.A.P."/>
            <person name="Tomita M."/>
            <person name="Numata K."/>
            <person name="Arakawa K."/>
        </authorList>
    </citation>
    <scope>NUCLEOTIDE SEQUENCE</scope>
</reference>
<dbReference type="EMBL" id="BMAW01043994">
    <property type="protein sequence ID" value="GFS42214.1"/>
    <property type="molecule type" value="Genomic_DNA"/>
</dbReference>